<comment type="caution">
    <text evidence="2">The sequence shown here is derived from an EMBL/GenBank/DDBJ whole genome shotgun (WGS) entry which is preliminary data.</text>
</comment>
<dbReference type="AlphaFoldDB" id="A0A427XD73"/>
<dbReference type="EMBL" id="RSCE01000020">
    <property type="protein sequence ID" value="RSH76870.1"/>
    <property type="molecule type" value="Genomic_DNA"/>
</dbReference>
<dbReference type="RefSeq" id="XP_028472017.1">
    <property type="nucleotide sequence ID" value="XM_028620801.1"/>
</dbReference>
<feature type="compositionally biased region" description="Basic and acidic residues" evidence="1">
    <location>
        <begin position="145"/>
        <end position="155"/>
    </location>
</feature>
<keyword evidence="3" id="KW-1185">Reference proteome</keyword>
<evidence type="ECO:0000313" key="3">
    <source>
        <dbReference type="Proteomes" id="UP000279236"/>
    </source>
</evidence>
<sequence>MGTLDAPRVPSASASTHQPQQQSWLSRHLSRRSSYNDADVERLVAAGYTTKAARAALSQAVSRAGQPVDIKLALEIAQHDSHEDVGHTGCPECARNRARVAEQHRQREKKGLAASRKIIESPKEQAMRDEALAERRGPPSNPQQEWERAWDKRASELATARRPPVAMYGA</sequence>
<gene>
    <name evidence="2" type="ORF">EHS24_005272</name>
</gene>
<accession>A0A427XD73</accession>
<protein>
    <submittedName>
        <fullName evidence="2">Uncharacterized protein</fullName>
    </submittedName>
</protein>
<organism evidence="2 3">
    <name type="scientific">Apiotrichum porosum</name>
    <dbReference type="NCBI Taxonomy" id="105984"/>
    <lineage>
        <taxon>Eukaryota</taxon>
        <taxon>Fungi</taxon>
        <taxon>Dikarya</taxon>
        <taxon>Basidiomycota</taxon>
        <taxon>Agaricomycotina</taxon>
        <taxon>Tremellomycetes</taxon>
        <taxon>Trichosporonales</taxon>
        <taxon>Trichosporonaceae</taxon>
        <taxon>Apiotrichum</taxon>
    </lineage>
</organism>
<feature type="region of interest" description="Disordered" evidence="1">
    <location>
        <begin position="1"/>
        <end position="36"/>
    </location>
</feature>
<feature type="compositionally biased region" description="Basic and acidic residues" evidence="1">
    <location>
        <begin position="101"/>
        <end position="137"/>
    </location>
</feature>
<feature type="region of interest" description="Disordered" evidence="1">
    <location>
        <begin position="101"/>
        <end position="170"/>
    </location>
</feature>
<dbReference type="Proteomes" id="UP000279236">
    <property type="component" value="Unassembled WGS sequence"/>
</dbReference>
<dbReference type="GeneID" id="39589815"/>
<proteinExistence type="predicted"/>
<evidence type="ECO:0000256" key="1">
    <source>
        <dbReference type="SAM" id="MobiDB-lite"/>
    </source>
</evidence>
<name>A0A427XD73_9TREE</name>
<reference evidence="2 3" key="1">
    <citation type="submission" date="2018-11" db="EMBL/GenBank/DDBJ databases">
        <title>Genome sequence of Apiotrichum porosum DSM 27194.</title>
        <authorList>
            <person name="Aliyu H."/>
            <person name="Gorte O."/>
            <person name="Ochsenreither K."/>
        </authorList>
    </citation>
    <scope>NUCLEOTIDE SEQUENCE [LARGE SCALE GENOMIC DNA]</scope>
    <source>
        <strain evidence="2 3">DSM 27194</strain>
    </source>
</reference>
<evidence type="ECO:0000313" key="2">
    <source>
        <dbReference type="EMBL" id="RSH76870.1"/>
    </source>
</evidence>